<keyword evidence="3" id="KW-1185">Reference proteome</keyword>
<evidence type="ECO:0000313" key="2">
    <source>
        <dbReference type="EMBL" id="TQL61422.1"/>
    </source>
</evidence>
<reference evidence="2 3" key="1">
    <citation type="submission" date="2019-06" db="EMBL/GenBank/DDBJ databases">
        <title>Sequencing the genomes of 1000 actinobacteria strains.</title>
        <authorList>
            <person name="Klenk H.-P."/>
        </authorList>
    </citation>
    <scope>NUCLEOTIDE SEQUENCE [LARGE SCALE GENOMIC DNA]</scope>
    <source>
        <strain evidence="2 3">DSM 18082</strain>
    </source>
</reference>
<evidence type="ECO:0000313" key="3">
    <source>
        <dbReference type="Proteomes" id="UP000319514"/>
    </source>
</evidence>
<dbReference type="InterPro" id="IPR032109">
    <property type="entry name" value="Big_3_5"/>
</dbReference>
<dbReference type="Gene3D" id="2.60.40.10">
    <property type="entry name" value="Immunoglobulins"/>
    <property type="match status" value="1"/>
</dbReference>
<comment type="caution">
    <text evidence="2">The sequence shown here is derived from an EMBL/GenBank/DDBJ whole genome shotgun (WGS) entry which is preliminary data.</text>
</comment>
<proteinExistence type="predicted"/>
<sequence>MALYGRVKPTSATTLPTGRVCFYDGRSLATLGCSTLAPQANGVMQAHIKVALTSGTHAIVAKFSGDAHYAAAQSNAFALVVS</sequence>
<dbReference type="InterPro" id="IPR013783">
    <property type="entry name" value="Ig-like_fold"/>
</dbReference>
<protein>
    <submittedName>
        <fullName evidence="2">Ig-like domain-containing protein</fullName>
    </submittedName>
</protein>
<dbReference type="Proteomes" id="UP000319514">
    <property type="component" value="Unassembled WGS sequence"/>
</dbReference>
<dbReference type="Pfam" id="PF16640">
    <property type="entry name" value="Big_3_5"/>
    <property type="match status" value="1"/>
</dbReference>
<dbReference type="AlphaFoldDB" id="A0A542ZM33"/>
<dbReference type="GO" id="GO:0005975">
    <property type="term" value="P:carbohydrate metabolic process"/>
    <property type="evidence" value="ECO:0007669"/>
    <property type="project" value="UniProtKB-ARBA"/>
</dbReference>
<dbReference type="EMBL" id="VFOQ01000001">
    <property type="protein sequence ID" value="TQL61422.1"/>
    <property type="molecule type" value="Genomic_DNA"/>
</dbReference>
<gene>
    <name evidence="2" type="ORF">FB474_2832</name>
</gene>
<organism evidence="2 3">
    <name type="scientific">Oryzihumus leptocrescens</name>
    <dbReference type="NCBI Taxonomy" id="297536"/>
    <lineage>
        <taxon>Bacteria</taxon>
        <taxon>Bacillati</taxon>
        <taxon>Actinomycetota</taxon>
        <taxon>Actinomycetes</taxon>
        <taxon>Micrococcales</taxon>
        <taxon>Intrasporangiaceae</taxon>
        <taxon>Oryzihumus</taxon>
    </lineage>
</organism>
<name>A0A542ZM33_9MICO</name>
<accession>A0A542ZM33</accession>
<evidence type="ECO:0000259" key="1">
    <source>
        <dbReference type="Pfam" id="PF16640"/>
    </source>
</evidence>
<feature type="domain" description="Bacterial Ig-like" evidence="1">
    <location>
        <begin position="6"/>
        <end position="81"/>
    </location>
</feature>